<evidence type="ECO:0000256" key="5">
    <source>
        <dbReference type="ARBA" id="ARBA00023136"/>
    </source>
</evidence>
<evidence type="ECO:0000313" key="9">
    <source>
        <dbReference type="EMBL" id="SUB00220.1"/>
    </source>
</evidence>
<evidence type="ECO:0000256" key="1">
    <source>
        <dbReference type="ARBA" id="ARBA00004141"/>
    </source>
</evidence>
<accession>A0A378ZTX9</accession>
<evidence type="ECO:0000313" key="10">
    <source>
        <dbReference type="Proteomes" id="UP000255000"/>
    </source>
</evidence>
<comment type="subcellular location">
    <subcellularLocation>
        <location evidence="1">Membrane</location>
        <topology evidence="1">Multi-pass membrane protein</topology>
    </subcellularLocation>
</comment>
<dbReference type="InterPro" id="IPR050932">
    <property type="entry name" value="TM2D1-3-like"/>
</dbReference>
<sequence>MSSSTVSVPNSGMGANPSMIFCGTCGHQIASTAPSCPKCGAPNALAATPVSEKSMVAAALLCFFLGTFGIHRFYTGKIGTGILMILTLGGLGIWSLIDLIMIIVGSYKDKQGLPLRR</sequence>
<feature type="transmembrane region" description="Helical" evidence="7">
    <location>
        <begin position="55"/>
        <end position="74"/>
    </location>
</feature>
<reference evidence="9 10" key="1">
    <citation type="submission" date="2018-06" db="EMBL/GenBank/DDBJ databases">
        <authorList>
            <consortium name="Pathogen Informatics"/>
            <person name="Doyle S."/>
        </authorList>
    </citation>
    <scope>NUCLEOTIDE SEQUENCE [LARGE SCALE GENOMIC DNA]</scope>
    <source>
        <strain evidence="9 10">NCTC13350</strain>
    </source>
</reference>
<name>A0A378ZTX9_9HYPH</name>
<dbReference type="Pfam" id="PF05154">
    <property type="entry name" value="TM2"/>
    <property type="match status" value="1"/>
</dbReference>
<keyword evidence="2 7" id="KW-0812">Transmembrane</keyword>
<evidence type="ECO:0000259" key="8">
    <source>
        <dbReference type="Pfam" id="PF05154"/>
    </source>
</evidence>
<dbReference type="GO" id="GO:0016020">
    <property type="term" value="C:membrane"/>
    <property type="evidence" value="ECO:0007669"/>
    <property type="project" value="UniProtKB-SubCell"/>
</dbReference>
<evidence type="ECO:0000256" key="2">
    <source>
        <dbReference type="ARBA" id="ARBA00022692"/>
    </source>
</evidence>
<feature type="transmembrane region" description="Helical" evidence="7">
    <location>
        <begin position="80"/>
        <end position="107"/>
    </location>
</feature>
<keyword evidence="6" id="KW-0325">Glycoprotein</keyword>
<organism evidence="9 10">
    <name type="scientific">Pannonibacter phragmitetus</name>
    <dbReference type="NCBI Taxonomy" id="121719"/>
    <lineage>
        <taxon>Bacteria</taxon>
        <taxon>Pseudomonadati</taxon>
        <taxon>Pseudomonadota</taxon>
        <taxon>Alphaproteobacteria</taxon>
        <taxon>Hyphomicrobiales</taxon>
        <taxon>Stappiaceae</taxon>
        <taxon>Pannonibacter</taxon>
    </lineage>
</organism>
<feature type="domain" description="TM2" evidence="8">
    <location>
        <begin position="52"/>
        <end position="100"/>
    </location>
</feature>
<dbReference type="PANTHER" id="PTHR21016:SF7">
    <property type="entry name" value="TM2 DOMAIN-CONTAINING PROTEIN 3"/>
    <property type="match status" value="1"/>
</dbReference>
<keyword evidence="5 7" id="KW-0472">Membrane</keyword>
<keyword evidence="3" id="KW-0732">Signal</keyword>
<dbReference type="InterPro" id="IPR007829">
    <property type="entry name" value="TM2"/>
</dbReference>
<dbReference type="AlphaFoldDB" id="A0A378ZTX9"/>
<evidence type="ECO:0000256" key="7">
    <source>
        <dbReference type="SAM" id="Phobius"/>
    </source>
</evidence>
<dbReference type="RefSeq" id="WP_019962821.1">
    <property type="nucleotide sequence ID" value="NZ_UGSK01000001.1"/>
</dbReference>
<protein>
    <submittedName>
        <fullName evidence="9">Tfp pilus assembly protein, major pilin PilA</fullName>
    </submittedName>
</protein>
<evidence type="ECO:0000256" key="6">
    <source>
        <dbReference type="ARBA" id="ARBA00023180"/>
    </source>
</evidence>
<dbReference type="Proteomes" id="UP000255000">
    <property type="component" value="Unassembled WGS sequence"/>
</dbReference>
<dbReference type="EMBL" id="UGSK01000001">
    <property type="protein sequence ID" value="SUB00220.1"/>
    <property type="molecule type" value="Genomic_DNA"/>
</dbReference>
<gene>
    <name evidence="9" type="ORF">NCTC13350_01132</name>
</gene>
<keyword evidence="4 7" id="KW-1133">Transmembrane helix</keyword>
<evidence type="ECO:0000256" key="3">
    <source>
        <dbReference type="ARBA" id="ARBA00022729"/>
    </source>
</evidence>
<dbReference type="PANTHER" id="PTHR21016">
    <property type="entry name" value="BETA-AMYLOID BINDING PROTEIN-RELATED"/>
    <property type="match status" value="1"/>
</dbReference>
<evidence type="ECO:0000256" key="4">
    <source>
        <dbReference type="ARBA" id="ARBA00022989"/>
    </source>
</evidence>
<proteinExistence type="predicted"/>